<evidence type="ECO:0000259" key="2">
    <source>
        <dbReference type="Pfam" id="PF14690"/>
    </source>
</evidence>
<reference evidence="3 4" key="1">
    <citation type="submission" date="2019-10" db="EMBL/GenBank/DDBJ databases">
        <title>A novel species.</title>
        <authorList>
            <person name="Gao J."/>
        </authorList>
    </citation>
    <scope>NUCLEOTIDE SEQUENCE [LARGE SCALE GENOMIC DNA]</scope>
    <source>
        <strain evidence="3 4">QMT-28</strain>
    </source>
</reference>
<dbReference type="AlphaFoldDB" id="A0A5Q0L537"/>
<dbReference type="InterPro" id="IPR029261">
    <property type="entry name" value="Transposase_Znf"/>
</dbReference>
<evidence type="ECO:0000313" key="4">
    <source>
        <dbReference type="Proteomes" id="UP000326179"/>
    </source>
</evidence>
<proteinExistence type="predicted"/>
<evidence type="ECO:0000313" key="3">
    <source>
        <dbReference type="EMBL" id="QFZ72063.1"/>
    </source>
</evidence>
<gene>
    <name evidence="3" type="ORF">GFH48_01195</name>
</gene>
<organism evidence="3 4">
    <name type="scientific">Streptomyces fagopyri</name>
    <dbReference type="NCBI Taxonomy" id="2662397"/>
    <lineage>
        <taxon>Bacteria</taxon>
        <taxon>Bacillati</taxon>
        <taxon>Actinomycetota</taxon>
        <taxon>Actinomycetes</taxon>
        <taxon>Kitasatosporales</taxon>
        <taxon>Streptomycetaceae</taxon>
        <taxon>Streptomyces</taxon>
    </lineage>
</organism>
<dbReference type="EMBL" id="CP045643">
    <property type="protein sequence ID" value="QFZ72063.1"/>
    <property type="molecule type" value="Genomic_DNA"/>
</dbReference>
<accession>A0A5Q0L537</accession>
<dbReference type="Proteomes" id="UP000326179">
    <property type="component" value="Chromosome"/>
</dbReference>
<keyword evidence="4" id="KW-1185">Reference proteome</keyword>
<sequence length="109" mass="11755">MEPVDMASAVVQVEARSTARQASCPGCGRWSGRKHGSCLRFPRDLPAAGTFVVVSLRVRRFVCAESSCPRKTFADRFRGSLAGSADAPSGCDRRWSPSVSRSRVGLAPR</sequence>
<name>A0A5Q0L537_9ACTN</name>
<protein>
    <recommendedName>
        <fullName evidence="2">Transposase IS204/IS1001/IS1096/IS1165 zinc-finger domain-containing protein</fullName>
    </recommendedName>
</protein>
<feature type="region of interest" description="Disordered" evidence="1">
    <location>
        <begin position="82"/>
        <end position="109"/>
    </location>
</feature>
<evidence type="ECO:0000256" key="1">
    <source>
        <dbReference type="SAM" id="MobiDB-lite"/>
    </source>
</evidence>
<feature type="domain" description="Transposase IS204/IS1001/IS1096/IS1165 zinc-finger" evidence="2">
    <location>
        <begin position="21"/>
        <end position="65"/>
    </location>
</feature>
<feature type="compositionally biased region" description="Low complexity" evidence="1">
    <location>
        <begin position="96"/>
        <end position="109"/>
    </location>
</feature>
<dbReference type="KEGG" id="sfy:GFH48_01195"/>
<dbReference type="Pfam" id="PF14690">
    <property type="entry name" value="Zn_ribbon_ISL3"/>
    <property type="match status" value="1"/>
</dbReference>